<evidence type="ECO:0000313" key="3">
    <source>
        <dbReference type="EMBL" id="KAJ9552724.1"/>
    </source>
</evidence>
<feature type="compositionally biased region" description="Pro residues" evidence="2">
    <location>
        <begin position="58"/>
        <end position="83"/>
    </location>
</feature>
<evidence type="ECO:0000313" key="4">
    <source>
        <dbReference type="Proteomes" id="UP001172457"/>
    </source>
</evidence>
<keyword evidence="1" id="KW-0175">Coiled coil</keyword>
<organism evidence="3 4">
    <name type="scientific">Centaurea solstitialis</name>
    <name type="common">yellow star-thistle</name>
    <dbReference type="NCBI Taxonomy" id="347529"/>
    <lineage>
        <taxon>Eukaryota</taxon>
        <taxon>Viridiplantae</taxon>
        <taxon>Streptophyta</taxon>
        <taxon>Embryophyta</taxon>
        <taxon>Tracheophyta</taxon>
        <taxon>Spermatophyta</taxon>
        <taxon>Magnoliopsida</taxon>
        <taxon>eudicotyledons</taxon>
        <taxon>Gunneridae</taxon>
        <taxon>Pentapetalae</taxon>
        <taxon>asterids</taxon>
        <taxon>campanulids</taxon>
        <taxon>Asterales</taxon>
        <taxon>Asteraceae</taxon>
        <taxon>Carduoideae</taxon>
        <taxon>Cardueae</taxon>
        <taxon>Centaureinae</taxon>
        <taxon>Centaurea</taxon>
    </lineage>
</organism>
<reference evidence="3" key="1">
    <citation type="submission" date="2023-03" db="EMBL/GenBank/DDBJ databases">
        <title>Chromosome-scale reference genome and RAD-based genetic map of yellow starthistle (Centaurea solstitialis) reveal putative structural variation and QTLs associated with invader traits.</title>
        <authorList>
            <person name="Reatini B."/>
            <person name="Cang F.A."/>
            <person name="Jiang Q."/>
            <person name="Mckibben M.T.W."/>
            <person name="Barker M.S."/>
            <person name="Rieseberg L.H."/>
            <person name="Dlugosch K.M."/>
        </authorList>
    </citation>
    <scope>NUCLEOTIDE SEQUENCE</scope>
    <source>
        <strain evidence="3">CAN-66</strain>
        <tissue evidence="3">Leaf</tissue>
    </source>
</reference>
<evidence type="ECO:0000256" key="2">
    <source>
        <dbReference type="SAM" id="MobiDB-lite"/>
    </source>
</evidence>
<evidence type="ECO:0000256" key="1">
    <source>
        <dbReference type="SAM" id="Coils"/>
    </source>
</evidence>
<sequence>MGDQPETSLQQQLAAAQEQIRQLNQQTVQANEELARLRASNATTTSIATTITSLPLSAPIPRPSFDLPPPPPPGVNMPPPLFNFLPPPPPRINFQSNFVDQSKTQEHHILVRASKPVHTTIRKQSQDGETDQ</sequence>
<dbReference type="AlphaFoldDB" id="A0AA38WK24"/>
<protein>
    <submittedName>
        <fullName evidence="3">Uncharacterized protein</fullName>
    </submittedName>
</protein>
<feature type="coiled-coil region" evidence="1">
    <location>
        <begin position="6"/>
        <end position="40"/>
    </location>
</feature>
<keyword evidence="4" id="KW-1185">Reference proteome</keyword>
<accession>A0AA38WK24</accession>
<dbReference type="Proteomes" id="UP001172457">
    <property type="component" value="Chromosome 4"/>
</dbReference>
<gene>
    <name evidence="3" type="ORF">OSB04_016769</name>
</gene>
<comment type="caution">
    <text evidence="3">The sequence shown here is derived from an EMBL/GenBank/DDBJ whole genome shotgun (WGS) entry which is preliminary data.</text>
</comment>
<dbReference type="EMBL" id="JARYMX010000004">
    <property type="protein sequence ID" value="KAJ9552724.1"/>
    <property type="molecule type" value="Genomic_DNA"/>
</dbReference>
<proteinExistence type="predicted"/>
<feature type="region of interest" description="Disordered" evidence="2">
    <location>
        <begin position="55"/>
        <end position="83"/>
    </location>
</feature>
<name>A0AA38WK24_9ASTR</name>